<proteinExistence type="predicted"/>
<dbReference type="AlphaFoldDB" id="E9I5D0"/>
<keyword evidence="3" id="KW-1185">Reference proteome</keyword>
<gene>
    <name evidence="2" type="ORF">DAPPUDRAFT_122902</name>
</gene>
<dbReference type="PhylomeDB" id="E9I5D0"/>
<evidence type="ECO:0000313" key="3">
    <source>
        <dbReference type="Proteomes" id="UP000000305"/>
    </source>
</evidence>
<dbReference type="InParanoid" id="E9I5D0"/>
<protein>
    <submittedName>
        <fullName evidence="2">Uncharacterized protein</fullName>
    </submittedName>
</protein>
<dbReference type="PANTHER" id="PTHR46670:SF3">
    <property type="entry name" value="ENDONUCLEASE_EXONUCLEASE_PHOSPHATASE DOMAIN-CONTAINING PROTEIN"/>
    <property type="match status" value="1"/>
</dbReference>
<name>E9I5D0_DAPPU</name>
<dbReference type="Proteomes" id="UP000000305">
    <property type="component" value="Unassembled WGS sequence"/>
</dbReference>
<dbReference type="EMBL" id="GL735564">
    <property type="protein sequence ID" value="EFX60800.1"/>
    <property type="molecule type" value="Genomic_DNA"/>
</dbReference>
<sequence>MTSQPAPTDMTLDVTPSGNADSATPESALVQVGLALTHARTSRLKKVEFRKLKSIDFSSFCSDLLKLPLLTSSAGNCESSLLQYNNGLACVLDSHAPMVQRCFTVRPDNPWDNEDIHAARRKVRRLERRWKLTNLTIDKQIMHGELRNLYEMINLAKRSFLESQILEAGGKKTSLFKLVDSLLLVKPGLRLPAHDSLTPGLDTIMLFRCPAPIPLFPQIFYPAPQRVVLT</sequence>
<dbReference type="STRING" id="6669.E9I5D0"/>
<organism evidence="2 3">
    <name type="scientific">Daphnia pulex</name>
    <name type="common">Water flea</name>
    <dbReference type="NCBI Taxonomy" id="6669"/>
    <lineage>
        <taxon>Eukaryota</taxon>
        <taxon>Metazoa</taxon>
        <taxon>Ecdysozoa</taxon>
        <taxon>Arthropoda</taxon>
        <taxon>Crustacea</taxon>
        <taxon>Branchiopoda</taxon>
        <taxon>Diplostraca</taxon>
        <taxon>Cladocera</taxon>
        <taxon>Anomopoda</taxon>
        <taxon>Daphniidae</taxon>
        <taxon>Daphnia</taxon>
    </lineage>
</organism>
<evidence type="ECO:0000313" key="2">
    <source>
        <dbReference type="EMBL" id="EFX60800.1"/>
    </source>
</evidence>
<dbReference type="KEGG" id="dpx:DAPPUDRAFT_122902"/>
<evidence type="ECO:0000256" key="1">
    <source>
        <dbReference type="SAM" id="MobiDB-lite"/>
    </source>
</evidence>
<feature type="region of interest" description="Disordered" evidence="1">
    <location>
        <begin position="1"/>
        <end position="24"/>
    </location>
</feature>
<accession>E9I5D0</accession>
<feature type="compositionally biased region" description="Polar residues" evidence="1">
    <location>
        <begin position="14"/>
        <end position="24"/>
    </location>
</feature>
<dbReference type="HOGENOM" id="CLU_1205838_0_0_1"/>
<dbReference type="PANTHER" id="PTHR46670">
    <property type="entry name" value="ENDO/EXONUCLEASE/PHOSPHATASE DOMAIN-CONTAINING PROTEIN"/>
    <property type="match status" value="1"/>
</dbReference>
<reference evidence="2 3" key="1">
    <citation type="journal article" date="2011" name="Science">
        <title>The ecoresponsive genome of Daphnia pulex.</title>
        <authorList>
            <person name="Colbourne J.K."/>
            <person name="Pfrender M.E."/>
            <person name="Gilbert D."/>
            <person name="Thomas W.K."/>
            <person name="Tucker A."/>
            <person name="Oakley T.H."/>
            <person name="Tokishita S."/>
            <person name="Aerts A."/>
            <person name="Arnold G.J."/>
            <person name="Basu M.K."/>
            <person name="Bauer D.J."/>
            <person name="Caceres C.E."/>
            <person name="Carmel L."/>
            <person name="Casola C."/>
            <person name="Choi J.H."/>
            <person name="Detter J.C."/>
            <person name="Dong Q."/>
            <person name="Dusheyko S."/>
            <person name="Eads B.D."/>
            <person name="Frohlich T."/>
            <person name="Geiler-Samerotte K.A."/>
            <person name="Gerlach D."/>
            <person name="Hatcher P."/>
            <person name="Jogdeo S."/>
            <person name="Krijgsveld J."/>
            <person name="Kriventseva E.V."/>
            <person name="Kultz D."/>
            <person name="Laforsch C."/>
            <person name="Lindquist E."/>
            <person name="Lopez J."/>
            <person name="Manak J.R."/>
            <person name="Muller J."/>
            <person name="Pangilinan J."/>
            <person name="Patwardhan R.P."/>
            <person name="Pitluck S."/>
            <person name="Pritham E.J."/>
            <person name="Rechtsteiner A."/>
            <person name="Rho M."/>
            <person name="Rogozin I.B."/>
            <person name="Sakarya O."/>
            <person name="Salamov A."/>
            <person name="Schaack S."/>
            <person name="Shapiro H."/>
            <person name="Shiga Y."/>
            <person name="Skalitzky C."/>
            <person name="Smith Z."/>
            <person name="Souvorov A."/>
            <person name="Sung W."/>
            <person name="Tang Z."/>
            <person name="Tsuchiya D."/>
            <person name="Tu H."/>
            <person name="Vos H."/>
            <person name="Wang M."/>
            <person name="Wolf Y.I."/>
            <person name="Yamagata H."/>
            <person name="Yamada T."/>
            <person name="Ye Y."/>
            <person name="Shaw J.R."/>
            <person name="Andrews J."/>
            <person name="Crease T.J."/>
            <person name="Tang H."/>
            <person name="Lucas S.M."/>
            <person name="Robertson H.M."/>
            <person name="Bork P."/>
            <person name="Koonin E.V."/>
            <person name="Zdobnov E.M."/>
            <person name="Grigoriev I.V."/>
            <person name="Lynch M."/>
            <person name="Boore J.L."/>
        </authorList>
    </citation>
    <scope>NUCLEOTIDE SEQUENCE [LARGE SCALE GENOMIC DNA]</scope>
</reference>
<dbReference type="OrthoDB" id="5953030at2759"/>